<dbReference type="Proteomes" id="UP000615755">
    <property type="component" value="Unassembled WGS sequence"/>
</dbReference>
<dbReference type="EMBL" id="AQGV01000012">
    <property type="protein sequence ID" value="MBE0367082.1"/>
    <property type="molecule type" value="Genomic_DNA"/>
</dbReference>
<comment type="caution">
    <text evidence="1">The sequence shown here is derived from an EMBL/GenBank/DDBJ whole genome shotgun (WGS) entry which is preliminary data.</text>
</comment>
<sequence>MGIRDIVNAFDEWYGSGISPTLVSRMRLSNKLSSGNHAHWIRYILLFT</sequence>
<proteinExistence type="predicted"/>
<protein>
    <submittedName>
        <fullName evidence="1">Uncharacterized protein</fullName>
    </submittedName>
</protein>
<accession>A0ABR9E8K8</accession>
<evidence type="ECO:0000313" key="1">
    <source>
        <dbReference type="EMBL" id="MBE0367082.1"/>
    </source>
</evidence>
<gene>
    <name evidence="1" type="ORF">PAUR_a0387</name>
</gene>
<reference evidence="1 2" key="1">
    <citation type="submission" date="2015-03" db="EMBL/GenBank/DDBJ databases">
        <title>Genome sequence of Pseudoalteromonas aurantia.</title>
        <authorList>
            <person name="Xie B.-B."/>
            <person name="Rong J.-C."/>
            <person name="Qin Q.-L."/>
            <person name="Zhang Y.-Z."/>
        </authorList>
    </citation>
    <scope>NUCLEOTIDE SEQUENCE [LARGE SCALE GENOMIC DNA]</scope>
    <source>
        <strain evidence="1 2">208</strain>
    </source>
</reference>
<name>A0ABR9E8K8_9GAMM</name>
<keyword evidence="2" id="KW-1185">Reference proteome</keyword>
<evidence type="ECO:0000313" key="2">
    <source>
        <dbReference type="Proteomes" id="UP000615755"/>
    </source>
</evidence>
<organism evidence="1 2">
    <name type="scientific">Pseudoalteromonas aurantia 208</name>
    <dbReference type="NCBI Taxonomy" id="1314867"/>
    <lineage>
        <taxon>Bacteria</taxon>
        <taxon>Pseudomonadati</taxon>
        <taxon>Pseudomonadota</taxon>
        <taxon>Gammaproteobacteria</taxon>
        <taxon>Alteromonadales</taxon>
        <taxon>Pseudoalteromonadaceae</taxon>
        <taxon>Pseudoalteromonas</taxon>
    </lineage>
</organism>